<sequence length="44" mass="5199">MEVVPHRKFLEGLETKSFKEYCQVRFPPRHVGCEEAELYGKSQD</sequence>
<accession>A0A382X974</accession>
<protein>
    <submittedName>
        <fullName evidence="1">Uncharacterized protein</fullName>
    </submittedName>
</protein>
<gene>
    <name evidence="1" type="ORF">METZ01_LOCUS419989</name>
</gene>
<dbReference type="EMBL" id="UINC01165634">
    <property type="protein sequence ID" value="SVD67135.1"/>
    <property type="molecule type" value="Genomic_DNA"/>
</dbReference>
<organism evidence="1">
    <name type="scientific">marine metagenome</name>
    <dbReference type="NCBI Taxonomy" id="408172"/>
    <lineage>
        <taxon>unclassified sequences</taxon>
        <taxon>metagenomes</taxon>
        <taxon>ecological metagenomes</taxon>
    </lineage>
</organism>
<evidence type="ECO:0000313" key="1">
    <source>
        <dbReference type="EMBL" id="SVD67135.1"/>
    </source>
</evidence>
<proteinExistence type="predicted"/>
<name>A0A382X974_9ZZZZ</name>
<reference evidence="1" key="1">
    <citation type="submission" date="2018-05" db="EMBL/GenBank/DDBJ databases">
        <authorList>
            <person name="Lanie J.A."/>
            <person name="Ng W.-L."/>
            <person name="Kazmierczak K.M."/>
            <person name="Andrzejewski T.M."/>
            <person name="Davidsen T.M."/>
            <person name="Wayne K.J."/>
            <person name="Tettelin H."/>
            <person name="Glass J.I."/>
            <person name="Rusch D."/>
            <person name="Podicherti R."/>
            <person name="Tsui H.-C.T."/>
            <person name="Winkler M.E."/>
        </authorList>
    </citation>
    <scope>NUCLEOTIDE SEQUENCE</scope>
</reference>
<feature type="non-terminal residue" evidence="1">
    <location>
        <position position="44"/>
    </location>
</feature>
<dbReference type="AlphaFoldDB" id="A0A382X974"/>